<evidence type="ECO:0000313" key="3">
    <source>
        <dbReference type="Proteomes" id="UP000262939"/>
    </source>
</evidence>
<dbReference type="Proteomes" id="UP000262939">
    <property type="component" value="Unassembled WGS sequence"/>
</dbReference>
<reference evidence="2 3" key="1">
    <citation type="submission" date="2018-08" db="EMBL/GenBank/DDBJ databases">
        <title>Bacillus chawlae sp. nov., Bacillus glennii sp. nov., and Bacillus saganii sp. nov. Isolated from the Vehicle Assembly Building at Kennedy Space Center where the Viking Spacecraft were Assembled.</title>
        <authorList>
            <person name="Seuylemezian A."/>
            <person name="Vaishampayan P."/>
        </authorList>
    </citation>
    <scope>NUCLEOTIDE SEQUENCE [LARGE SCALE GENOMIC DNA]</scope>
    <source>
        <strain evidence="2 3">V44-8</strain>
    </source>
</reference>
<dbReference type="OrthoDB" id="2936945at2"/>
<evidence type="ECO:0008006" key="4">
    <source>
        <dbReference type="Google" id="ProtNLM"/>
    </source>
</evidence>
<feature type="region of interest" description="Disordered" evidence="1">
    <location>
        <begin position="1"/>
        <end position="20"/>
    </location>
</feature>
<proteinExistence type="predicted"/>
<dbReference type="RefSeq" id="WP_117324536.1">
    <property type="nucleotide sequence ID" value="NZ_QVTD01000024.1"/>
</dbReference>
<dbReference type="EMBL" id="QVTD01000024">
    <property type="protein sequence ID" value="RFU60586.1"/>
    <property type="molecule type" value="Genomic_DNA"/>
</dbReference>
<protein>
    <recommendedName>
        <fullName evidence="4">Small, acid-soluble spore protein N</fullName>
    </recommendedName>
</protein>
<comment type="caution">
    <text evidence="2">The sequence shown here is derived from an EMBL/GenBank/DDBJ whole genome shotgun (WGS) entry which is preliminary data.</text>
</comment>
<organism evidence="2 3">
    <name type="scientific">Peribacillus glennii</name>
    <dbReference type="NCBI Taxonomy" id="2303991"/>
    <lineage>
        <taxon>Bacteria</taxon>
        <taxon>Bacillati</taxon>
        <taxon>Bacillota</taxon>
        <taxon>Bacilli</taxon>
        <taxon>Bacillales</taxon>
        <taxon>Bacillaceae</taxon>
        <taxon>Peribacillus</taxon>
    </lineage>
</organism>
<evidence type="ECO:0000313" key="2">
    <source>
        <dbReference type="EMBL" id="RFU60586.1"/>
    </source>
</evidence>
<dbReference type="AlphaFoldDB" id="A0A372L717"/>
<sequence>MPYQKNKQQAFQAAQASVNEAKEDFSHLLRDDADYGSQLEHGKQEVEEAIQQIQKAMATASEHQRGQLQQYMEDLKKLQQAE</sequence>
<evidence type="ECO:0000256" key="1">
    <source>
        <dbReference type="SAM" id="MobiDB-lite"/>
    </source>
</evidence>
<keyword evidence="3" id="KW-1185">Reference proteome</keyword>
<name>A0A372L717_9BACI</name>
<gene>
    <name evidence="2" type="ORF">D0466_21200</name>
</gene>
<accession>A0A372L717</accession>